<evidence type="ECO:0000256" key="5">
    <source>
        <dbReference type="SAM" id="Phobius"/>
    </source>
</evidence>
<feature type="transmembrane region" description="Helical" evidence="5">
    <location>
        <begin position="133"/>
        <end position="160"/>
    </location>
</feature>
<proteinExistence type="predicted"/>
<evidence type="ECO:0000256" key="3">
    <source>
        <dbReference type="ARBA" id="ARBA00022989"/>
    </source>
</evidence>
<keyword evidence="3 5" id="KW-1133">Transmembrane helix</keyword>
<sequence length="192" mass="21373">MIFQGIAIAVLSVFYGCYIVKMFCQRKKGIQTDQMGKGKTGLVKGIEVTMKIAAILVFSVGLLCVLLNVNFSSLPLRIGGAVLSISGTAVFIAAVITMQDNWRAGVSQTDKTELVTSGIYQYSRNPAFLGFDLLYLGLLLMFFNWALCVVTIFAMVMYHLQIVKVEEAFLQAAFGEEYLKYKKEVCRYLGRK</sequence>
<feature type="transmembrane region" description="Helical" evidence="5">
    <location>
        <begin position="45"/>
        <end position="68"/>
    </location>
</feature>
<evidence type="ECO:0000256" key="4">
    <source>
        <dbReference type="ARBA" id="ARBA00023136"/>
    </source>
</evidence>
<comment type="subcellular location">
    <subcellularLocation>
        <location evidence="1">Endomembrane system</location>
        <topology evidence="1">Multi-pass membrane protein</topology>
    </subcellularLocation>
</comment>
<keyword evidence="4 5" id="KW-0472">Membrane</keyword>
<reference evidence="8 9" key="1">
    <citation type="journal article" date="2019" name="Nat. Med.">
        <title>A library of human gut bacterial isolates paired with longitudinal multiomics data enables mechanistic microbiome research.</title>
        <authorList>
            <person name="Poyet M."/>
            <person name="Groussin M."/>
            <person name="Gibbons S.M."/>
            <person name="Avila-Pacheco J."/>
            <person name="Jiang X."/>
            <person name="Kearney S.M."/>
            <person name="Perrotta A.R."/>
            <person name="Berdy B."/>
            <person name="Zhao S."/>
            <person name="Lieberman T.D."/>
            <person name="Swanson P.K."/>
            <person name="Smith M."/>
            <person name="Roesemann S."/>
            <person name="Alexander J.E."/>
            <person name="Rich S.A."/>
            <person name="Livny J."/>
            <person name="Vlamakis H."/>
            <person name="Clish C."/>
            <person name="Bullock K."/>
            <person name="Deik A."/>
            <person name="Scott J."/>
            <person name="Pierce K.A."/>
            <person name="Xavier R.J."/>
            <person name="Alm E.J."/>
        </authorList>
    </citation>
    <scope>NUCLEOTIDE SEQUENCE [LARGE SCALE GENOMIC DNA]</scope>
    <source>
        <strain evidence="6 8">BIOML-A4</strain>
        <strain evidence="7 9">BIOML-A5</strain>
    </source>
</reference>
<evidence type="ECO:0000313" key="9">
    <source>
        <dbReference type="Proteomes" id="UP000480929"/>
    </source>
</evidence>
<dbReference type="PANTHER" id="PTHR12714">
    <property type="entry name" value="PROTEIN-S ISOPRENYLCYSTEINE O-METHYLTRANSFERASE"/>
    <property type="match status" value="1"/>
</dbReference>
<dbReference type="AlphaFoldDB" id="A0A6N7S4Y7"/>
<feature type="transmembrane region" description="Helical" evidence="5">
    <location>
        <begin position="74"/>
        <end position="96"/>
    </location>
</feature>
<dbReference type="GO" id="GO:0012505">
    <property type="term" value="C:endomembrane system"/>
    <property type="evidence" value="ECO:0007669"/>
    <property type="project" value="UniProtKB-SubCell"/>
</dbReference>
<dbReference type="Pfam" id="PF04191">
    <property type="entry name" value="PEMT"/>
    <property type="match status" value="1"/>
</dbReference>
<dbReference type="EMBL" id="WKPI01000003">
    <property type="protein sequence ID" value="MSC32242.1"/>
    <property type="molecule type" value="Genomic_DNA"/>
</dbReference>
<dbReference type="Proteomes" id="UP000480929">
    <property type="component" value="Unassembled WGS sequence"/>
</dbReference>
<dbReference type="Proteomes" id="UP000433575">
    <property type="component" value="Unassembled WGS sequence"/>
</dbReference>
<accession>A0A6N7S4Y7</accession>
<organism evidence="6 8">
    <name type="scientific">Holdemania massiliensis</name>
    <dbReference type="NCBI Taxonomy" id="1468449"/>
    <lineage>
        <taxon>Bacteria</taxon>
        <taxon>Bacillati</taxon>
        <taxon>Bacillota</taxon>
        <taxon>Erysipelotrichia</taxon>
        <taxon>Erysipelotrichales</taxon>
        <taxon>Erysipelotrichaceae</taxon>
        <taxon>Holdemania</taxon>
    </lineage>
</organism>
<evidence type="ECO:0000256" key="1">
    <source>
        <dbReference type="ARBA" id="ARBA00004127"/>
    </source>
</evidence>
<dbReference type="GO" id="GO:0016740">
    <property type="term" value="F:transferase activity"/>
    <property type="evidence" value="ECO:0007669"/>
    <property type="project" value="UniProtKB-ARBA"/>
</dbReference>
<dbReference type="PANTHER" id="PTHR12714:SF9">
    <property type="entry name" value="PROTEIN-S-ISOPRENYLCYSTEINE O-METHYLTRANSFERASE"/>
    <property type="match status" value="1"/>
</dbReference>
<keyword evidence="2 5" id="KW-0812">Transmembrane</keyword>
<evidence type="ECO:0000313" key="8">
    <source>
        <dbReference type="Proteomes" id="UP000433575"/>
    </source>
</evidence>
<evidence type="ECO:0000313" key="7">
    <source>
        <dbReference type="EMBL" id="MSC32242.1"/>
    </source>
</evidence>
<feature type="transmembrane region" description="Helical" evidence="5">
    <location>
        <begin position="6"/>
        <end position="24"/>
    </location>
</feature>
<evidence type="ECO:0000313" key="6">
    <source>
        <dbReference type="EMBL" id="MSA88695.1"/>
    </source>
</evidence>
<keyword evidence="9" id="KW-1185">Reference proteome</keyword>
<comment type="caution">
    <text evidence="6">The sequence shown here is derived from an EMBL/GenBank/DDBJ whole genome shotgun (WGS) entry which is preliminary data.</text>
</comment>
<evidence type="ECO:0000256" key="2">
    <source>
        <dbReference type="ARBA" id="ARBA00022692"/>
    </source>
</evidence>
<protein>
    <submittedName>
        <fullName evidence="6">DUF1295 domain-containing protein</fullName>
    </submittedName>
</protein>
<gene>
    <name evidence="7" type="ORF">GKD88_03810</name>
    <name evidence="6" type="ORF">GKE08_05080</name>
</gene>
<name>A0A6N7S4Y7_9FIRM</name>
<dbReference type="Gene3D" id="1.20.120.1630">
    <property type="match status" value="1"/>
</dbReference>
<dbReference type="InterPro" id="IPR007318">
    <property type="entry name" value="Phopholipid_MeTrfase"/>
</dbReference>
<dbReference type="OrthoDB" id="9782395at2"/>
<dbReference type="EMBL" id="WKPJ01000004">
    <property type="protein sequence ID" value="MSA88695.1"/>
    <property type="molecule type" value="Genomic_DNA"/>
</dbReference>